<dbReference type="SUPFAM" id="SSF55729">
    <property type="entry name" value="Acyl-CoA N-acyltransferases (Nat)"/>
    <property type="match status" value="1"/>
</dbReference>
<protein>
    <submittedName>
        <fullName evidence="4">GCN5-related N-acetyltransferase</fullName>
    </submittedName>
    <submittedName>
        <fullName evidence="5">Ribosomal protein S18 acetylase RimI</fullName>
    </submittedName>
</protein>
<dbReference type="EMBL" id="LT984806">
    <property type="protein sequence ID" value="SPD48287.1"/>
    <property type="molecule type" value="Genomic_DNA"/>
</dbReference>
<keyword evidence="1" id="KW-0808">Transferase</keyword>
<name>A0A375HDD0_9BURK</name>
<dbReference type="Proteomes" id="UP000255168">
    <property type="component" value="Chromosome I"/>
</dbReference>
<dbReference type="Proteomes" id="UP000256710">
    <property type="component" value="Unassembled WGS sequence"/>
</dbReference>
<dbReference type="PANTHER" id="PTHR43877">
    <property type="entry name" value="AMINOALKYLPHOSPHONATE N-ACETYLTRANSFERASE-RELATED-RELATED"/>
    <property type="match status" value="1"/>
</dbReference>
<dbReference type="InterPro" id="IPR050832">
    <property type="entry name" value="Bact_Acetyltransf"/>
</dbReference>
<sequence>MRPCWGAAGGRSYNPPMTKFTVRPMVLTDLPSVLAVQASCYTEGLLEGETALASRLALSPASCWVAEDPAQRGTLAAYLFTHAWPEHSLPPLDGVLDDGWRQHAAPDSLTWFVHDMAVAPAGRGAGLAQRLYAAAQAAAHAAGLRRSRLVAVQSAAPWWRRLGYAPVPAQMAARHAGKLAAYGASAVLMERTLARPLAG</sequence>
<dbReference type="GO" id="GO:0005840">
    <property type="term" value="C:ribosome"/>
    <property type="evidence" value="ECO:0007669"/>
    <property type="project" value="UniProtKB-KW"/>
</dbReference>
<keyword evidence="7" id="KW-1185">Reference proteome</keyword>
<dbReference type="InterPro" id="IPR000182">
    <property type="entry name" value="GNAT_dom"/>
</dbReference>
<evidence type="ECO:0000313" key="4">
    <source>
        <dbReference type="EMBL" id="SOZ36328.1"/>
    </source>
</evidence>
<dbReference type="PROSITE" id="PS51186">
    <property type="entry name" value="GNAT"/>
    <property type="match status" value="1"/>
</dbReference>
<proteinExistence type="predicted"/>
<evidence type="ECO:0000313" key="6">
    <source>
        <dbReference type="Proteomes" id="UP000255168"/>
    </source>
</evidence>
<dbReference type="GO" id="GO:0016747">
    <property type="term" value="F:acyltransferase activity, transferring groups other than amino-acyl groups"/>
    <property type="evidence" value="ECO:0007669"/>
    <property type="project" value="InterPro"/>
</dbReference>
<keyword evidence="5" id="KW-0687">Ribonucleoprotein</keyword>
<evidence type="ECO:0000313" key="7">
    <source>
        <dbReference type="Proteomes" id="UP000256710"/>
    </source>
</evidence>
<keyword evidence="5" id="KW-0689">Ribosomal protein</keyword>
<dbReference type="PANTHER" id="PTHR43877:SF2">
    <property type="entry name" value="AMINOALKYLPHOSPHONATE N-ACETYLTRANSFERASE-RELATED"/>
    <property type="match status" value="1"/>
</dbReference>
<evidence type="ECO:0000259" key="3">
    <source>
        <dbReference type="PROSITE" id="PS51186"/>
    </source>
</evidence>
<dbReference type="AlphaFoldDB" id="A0A375HDD0"/>
<accession>A0A375HDD0</accession>
<evidence type="ECO:0000313" key="5">
    <source>
        <dbReference type="EMBL" id="SPD48287.1"/>
    </source>
</evidence>
<organism evidence="5 6">
    <name type="scientific">Cupriavidus neocaledonicus</name>
    <dbReference type="NCBI Taxonomy" id="1040979"/>
    <lineage>
        <taxon>Bacteria</taxon>
        <taxon>Pseudomonadati</taxon>
        <taxon>Pseudomonadota</taxon>
        <taxon>Betaproteobacteria</taxon>
        <taxon>Burkholderiales</taxon>
        <taxon>Burkholderiaceae</taxon>
        <taxon>Cupriavidus</taxon>
    </lineage>
</organism>
<evidence type="ECO:0000256" key="2">
    <source>
        <dbReference type="ARBA" id="ARBA00023315"/>
    </source>
</evidence>
<keyword evidence="2" id="KW-0012">Acyltransferase</keyword>
<gene>
    <name evidence="4" type="ORF">CBM2605_A260167</name>
    <name evidence="5" type="ORF">CBM2607_20277</name>
</gene>
<feature type="domain" description="N-acetyltransferase" evidence="3">
    <location>
        <begin position="20"/>
        <end position="194"/>
    </location>
</feature>
<dbReference type="Pfam" id="PF13508">
    <property type="entry name" value="Acetyltransf_7"/>
    <property type="match status" value="1"/>
</dbReference>
<reference evidence="6 7" key="1">
    <citation type="submission" date="2018-01" db="EMBL/GenBank/DDBJ databases">
        <authorList>
            <person name="Clerissi C."/>
        </authorList>
    </citation>
    <scope>NUCLEOTIDE SEQUENCE [LARGE SCALE GENOMIC DNA]</scope>
    <source>
        <strain evidence="4">Cupriavidus taiwanensis STM 6082</strain>
        <strain evidence="5">Cupriavidus taiwanensis STM 6160</strain>
    </source>
</reference>
<dbReference type="EMBL" id="OFTC01000019">
    <property type="protein sequence ID" value="SOZ36328.1"/>
    <property type="molecule type" value="Genomic_DNA"/>
</dbReference>
<dbReference type="Gene3D" id="3.40.630.30">
    <property type="match status" value="1"/>
</dbReference>
<evidence type="ECO:0000256" key="1">
    <source>
        <dbReference type="ARBA" id="ARBA00022679"/>
    </source>
</evidence>
<dbReference type="InterPro" id="IPR016181">
    <property type="entry name" value="Acyl_CoA_acyltransferase"/>
</dbReference>